<accession>A0A3P8C6L8</accession>
<reference evidence="3" key="2">
    <citation type="submission" date="2019-09" db="UniProtKB">
        <authorList>
            <consortium name="WormBaseParasite"/>
        </authorList>
    </citation>
    <scope>IDENTIFICATION</scope>
</reference>
<dbReference type="EMBL" id="UZAH01026377">
    <property type="protein sequence ID" value="VDO79722.1"/>
    <property type="molecule type" value="Genomic_DNA"/>
</dbReference>
<organism evidence="2 3">
    <name type="scientific">Heligmosomoides polygyrus</name>
    <name type="common">Parasitic roundworm</name>
    <dbReference type="NCBI Taxonomy" id="6339"/>
    <lineage>
        <taxon>Eukaryota</taxon>
        <taxon>Metazoa</taxon>
        <taxon>Ecdysozoa</taxon>
        <taxon>Nematoda</taxon>
        <taxon>Chromadorea</taxon>
        <taxon>Rhabditida</taxon>
        <taxon>Rhabditina</taxon>
        <taxon>Rhabditomorpha</taxon>
        <taxon>Strongyloidea</taxon>
        <taxon>Heligmosomidae</taxon>
        <taxon>Heligmosomoides</taxon>
    </lineage>
</organism>
<name>A0A183FNU4_HELPZ</name>
<dbReference type="Proteomes" id="UP000050761">
    <property type="component" value="Unassembled WGS sequence"/>
</dbReference>
<dbReference type="AlphaFoldDB" id="A0A183FNU4"/>
<keyword evidence="2" id="KW-1185">Reference proteome</keyword>
<protein>
    <submittedName>
        <fullName evidence="1 3">Uncharacterized protein</fullName>
    </submittedName>
</protein>
<proteinExistence type="predicted"/>
<accession>A0A183FNU4</accession>
<dbReference type="WBParaSite" id="HPBE_0000921401-mRNA-1">
    <property type="protein sequence ID" value="HPBE_0000921401-mRNA-1"/>
    <property type="gene ID" value="HPBE_0000921401"/>
</dbReference>
<evidence type="ECO:0000313" key="3">
    <source>
        <dbReference type="WBParaSite" id="HPBE_0000921401-mRNA-1"/>
    </source>
</evidence>
<reference evidence="1 2" key="1">
    <citation type="submission" date="2018-11" db="EMBL/GenBank/DDBJ databases">
        <authorList>
            <consortium name="Pathogen Informatics"/>
        </authorList>
    </citation>
    <scope>NUCLEOTIDE SEQUENCE [LARGE SCALE GENOMIC DNA]</scope>
</reference>
<sequence length="105" mass="11732">MVNDSFIDSPRSAIATPKKKTVEKFFSINDEDGHLRKIALNRWRNYFEEISAVEFAHPAIPSAPPVYGPAQKITVVETEAALSKMRPGEATGPDVLTADFRKWKS</sequence>
<evidence type="ECO:0000313" key="1">
    <source>
        <dbReference type="EMBL" id="VDO79722.1"/>
    </source>
</evidence>
<gene>
    <name evidence="1" type="ORF">HPBE_LOCUS9215</name>
</gene>
<evidence type="ECO:0000313" key="2">
    <source>
        <dbReference type="Proteomes" id="UP000050761"/>
    </source>
</evidence>